<comment type="caution">
    <text evidence="1">The sequence shown here is derived from an EMBL/GenBank/DDBJ whole genome shotgun (WGS) entry which is preliminary data.</text>
</comment>
<reference evidence="1 2" key="1">
    <citation type="journal article" date="2007" name="Int. J. Syst. Evol. Microbiol.">
        <title>Paenibacillus ginsengarvi sp. nov., isolated from soil from ginseng cultivation.</title>
        <authorList>
            <person name="Yoon M.H."/>
            <person name="Ten L.N."/>
            <person name="Im W.T."/>
        </authorList>
    </citation>
    <scope>NUCLEOTIDE SEQUENCE [LARGE SCALE GENOMIC DNA]</scope>
    <source>
        <strain evidence="1 2">KCTC 13059</strain>
    </source>
</reference>
<dbReference type="PANTHER" id="PTHR38479">
    <property type="entry name" value="LMO0824 PROTEIN"/>
    <property type="match status" value="1"/>
</dbReference>
<gene>
    <name evidence="1" type="ORF">D7M11_15570</name>
</gene>
<dbReference type="Pfam" id="PF06224">
    <property type="entry name" value="AlkZ-like"/>
    <property type="match status" value="1"/>
</dbReference>
<organism evidence="1 2">
    <name type="scientific">Paenibacillus ginsengarvi</name>
    <dbReference type="NCBI Taxonomy" id="400777"/>
    <lineage>
        <taxon>Bacteria</taxon>
        <taxon>Bacillati</taxon>
        <taxon>Bacillota</taxon>
        <taxon>Bacilli</taxon>
        <taxon>Bacillales</taxon>
        <taxon>Paenibacillaceae</taxon>
        <taxon>Paenibacillus</taxon>
    </lineage>
</organism>
<protein>
    <submittedName>
        <fullName evidence="1">Winged helix DNA-binding domain-containing protein</fullName>
    </submittedName>
</protein>
<dbReference type="GO" id="GO:0003677">
    <property type="term" value="F:DNA binding"/>
    <property type="evidence" value="ECO:0007669"/>
    <property type="project" value="UniProtKB-KW"/>
</dbReference>
<accession>A0A3B0CJ41</accession>
<sequence>MPAKRLSMQQVAAWRLTRQNLLRRTGKEGWLDTVHRIGGIPSRMMQAVELAVWARADGVKPADIRQALREDRTLVECWAMRGERYVLTSVELPRVLSALREYTADTARKSQRVNGRLVSQRQTDDLLEAIGAVLGQEPKTLESLAGAVAASKGQEELRALLLEGSADLLRPAAREGLLAFGPKEGEQDTFVRPDQWIKRWSAPSESPEAIMREAAKRYLAVYGPATFEEFARWWNIDTSAAKRLMRSLEGDIAAVIVDGREGWILRSDVEELHAASMPEGTVRLLPHFDPYTVSMAHASSSFMKEPYRPLLYRGDGIVAPAVLVDGRVEGIWTLEAKKNQTELQVNWFEASKVRSQTRAKVEEEAARLLDFYESDLILRC</sequence>
<dbReference type="Proteomes" id="UP000282311">
    <property type="component" value="Unassembled WGS sequence"/>
</dbReference>
<name>A0A3B0CJ41_9BACL</name>
<dbReference type="RefSeq" id="WP_120748159.1">
    <property type="nucleotide sequence ID" value="NZ_RBAH01000010.1"/>
</dbReference>
<evidence type="ECO:0000313" key="1">
    <source>
        <dbReference type="EMBL" id="RKN83996.1"/>
    </source>
</evidence>
<evidence type="ECO:0000313" key="2">
    <source>
        <dbReference type="Proteomes" id="UP000282311"/>
    </source>
</evidence>
<dbReference type="OrthoDB" id="2210247at2"/>
<keyword evidence="1" id="KW-0238">DNA-binding</keyword>
<keyword evidence="2" id="KW-1185">Reference proteome</keyword>
<proteinExistence type="predicted"/>
<dbReference type="EMBL" id="RBAH01000010">
    <property type="protein sequence ID" value="RKN83996.1"/>
    <property type="molecule type" value="Genomic_DNA"/>
</dbReference>
<dbReference type="AlphaFoldDB" id="A0A3B0CJ41"/>
<dbReference type="PANTHER" id="PTHR38479:SF2">
    <property type="entry name" value="WINGED HELIX DNA-BINDING DOMAIN-CONTAINING PROTEIN"/>
    <property type="match status" value="1"/>
</dbReference>
<dbReference type="InterPro" id="IPR009351">
    <property type="entry name" value="AlkZ-like"/>
</dbReference>